<evidence type="ECO:0000313" key="1">
    <source>
        <dbReference type="EMBL" id="OYQ50358.1"/>
    </source>
</evidence>
<dbReference type="EMBL" id="NOXV01000018">
    <property type="protein sequence ID" value="OYQ50358.1"/>
    <property type="molecule type" value="Genomic_DNA"/>
</dbReference>
<keyword evidence="2" id="KW-1185">Reference proteome</keyword>
<evidence type="ECO:0000313" key="2">
    <source>
        <dbReference type="Proteomes" id="UP000216605"/>
    </source>
</evidence>
<dbReference type="RefSeq" id="WP_094411401.1">
    <property type="nucleotide sequence ID" value="NZ_NOXV01000018.1"/>
</dbReference>
<dbReference type="Proteomes" id="UP000216605">
    <property type="component" value="Unassembled WGS sequence"/>
</dbReference>
<dbReference type="AlphaFoldDB" id="A0A256A9I4"/>
<sequence length="150" mass="17310">MPKLKLIIGLFCFLTSNIIVAQIDRNIFINDLDSEEVDVSITDDNKRAAFYIYNQGFEKKSLRDSISKIESRQRKGIKYPSPKKKVYKGVSFIALNPPEKLNSLDDIVLISLEDYRKHQFKGTNSRNTYIIHPCKNGGFLKWKVTILPNK</sequence>
<gene>
    <name evidence="1" type="ORF">CHU92_00135</name>
</gene>
<proteinExistence type="predicted"/>
<organism evidence="1 2">
    <name type="scientific">Flavobacterium cyanobacteriorum</name>
    <dbReference type="NCBI Taxonomy" id="2022802"/>
    <lineage>
        <taxon>Bacteria</taxon>
        <taxon>Pseudomonadati</taxon>
        <taxon>Bacteroidota</taxon>
        <taxon>Flavobacteriia</taxon>
        <taxon>Flavobacteriales</taxon>
        <taxon>Flavobacteriaceae</taxon>
        <taxon>Flavobacterium</taxon>
    </lineage>
</organism>
<reference evidence="1 2" key="1">
    <citation type="submission" date="2017-07" db="EMBL/GenBank/DDBJ databases">
        <title>Flavobacterium cyanobacteriorum sp. nov., isolated from cyanobacterial aggregates in a eutrophic lake.</title>
        <authorList>
            <person name="Cai H."/>
        </authorList>
    </citation>
    <scope>NUCLEOTIDE SEQUENCE [LARGE SCALE GENOMIC DNA]</scope>
    <source>
        <strain evidence="1 2">TH021</strain>
    </source>
</reference>
<name>A0A256A9I4_9FLAO</name>
<accession>A0A256A9I4</accession>
<comment type="caution">
    <text evidence="1">The sequence shown here is derived from an EMBL/GenBank/DDBJ whole genome shotgun (WGS) entry which is preliminary data.</text>
</comment>
<protein>
    <submittedName>
        <fullName evidence="1">Uncharacterized protein</fullName>
    </submittedName>
</protein>